<dbReference type="SUPFAM" id="SSF48317">
    <property type="entry name" value="Acid phosphatase/Vanadium-dependent haloperoxidase"/>
    <property type="match status" value="1"/>
</dbReference>
<keyword evidence="1" id="KW-0812">Transmembrane</keyword>
<proteinExistence type="predicted"/>
<dbReference type="CDD" id="cd03392">
    <property type="entry name" value="PAP2_like_2"/>
    <property type="match status" value="1"/>
</dbReference>
<dbReference type="InterPro" id="IPR000326">
    <property type="entry name" value="PAP2/HPO"/>
</dbReference>
<dbReference type="Gene3D" id="1.20.144.10">
    <property type="entry name" value="Phosphatidic acid phosphatase type 2/haloperoxidase"/>
    <property type="match status" value="1"/>
</dbReference>
<dbReference type="STRING" id="37916.MCHLDSM_05677"/>
<name>A0A0J6VKJ2_9MYCO</name>
<feature type="domain" description="Phosphatidic acid phosphatase type 2/haloperoxidase" evidence="2">
    <location>
        <begin position="92"/>
        <end position="205"/>
    </location>
</feature>
<evidence type="ECO:0000313" key="3">
    <source>
        <dbReference type="EMBL" id="KMO70784.1"/>
    </source>
</evidence>
<sequence length="232" mass="23653">MTIPAVRHRSAGAAILAGVLLTLFAVLSLLAHQVRSGTGFDHAVLDAMLTHRNPMLTTWTLAITTVFSPVGTAVLAVVAASLVWLRLGSLRPPLVVLATVAGAGAVSTLTKIVVGAHRPPAGVQLISETDHSFPSGHVTATVSLFGVLAVVAGHHWGPATRAAWAAVTAVTAGAVGFTRLYLGVHWAIDVLGGLVLGAAATMLAHLAYRRMMEPRGAGGSSSTEDAIATGVS</sequence>
<dbReference type="SMART" id="SM00014">
    <property type="entry name" value="acidPPc"/>
    <property type="match status" value="1"/>
</dbReference>
<dbReference type="PANTHER" id="PTHR14969">
    <property type="entry name" value="SPHINGOSINE-1-PHOSPHATE PHOSPHOHYDROLASE"/>
    <property type="match status" value="1"/>
</dbReference>
<gene>
    <name evidence="3" type="ORF">MCHLDSM_05677</name>
</gene>
<evidence type="ECO:0000256" key="1">
    <source>
        <dbReference type="SAM" id="Phobius"/>
    </source>
</evidence>
<dbReference type="EMBL" id="JYNL01000064">
    <property type="protein sequence ID" value="KMO70784.1"/>
    <property type="molecule type" value="Genomic_DNA"/>
</dbReference>
<dbReference type="PANTHER" id="PTHR14969:SF13">
    <property type="entry name" value="AT30094P"/>
    <property type="match status" value="1"/>
</dbReference>
<keyword evidence="1" id="KW-1133">Transmembrane helix</keyword>
<dbReference type="SMR" id="A0A0J6VKJ2"/>
<feature type="transmembrane region" description="Helical" evidence="1">
    <location>
        <begin position="136"/>
        <end position="156"/>
    </location>
</feature>
<dbReference type="Proteomes" id="UP000036513">
    <property type="component" value="Unassembled WGS sequence"/>
</dbReference>
<organism evidence="3 4">
    <name type="scientific">Mycolicibacterium chlorophenolicum</name>
    <dbReference type="NCBI Taxonomy" id="37916"/>
    <lineage>
        <taxon>Bacteria</taxon>
        <taxon>Bacillati</taxon>
        <taxon>Actinomycetota</taxon>
        <taxon>Actinomycetes</taxon>
        <taxon>Mycobacteriales</taxon>
        <taxon>Mycobacteriaceae</taxon>
        <taxon>Mycolicibacterium</taxon>
    </lineage>
</organism>
<feature type="transmembrane region" description="Helical" evidence="1">
    <location>
        <begin position="163"/>
        <end position="182"/>
    </location>
</feature>
<keyword evidence="4" id="KW-1185">Reference proteome</keyword>
<feature type="transmembrane region" description="Helical" evidence="1">
    <location>
        <begin position="188"/>
        <end position="208"/>
    </location>
</feature>
<feature type="transmembrane region" description="Helical" evidence="1">
    <location>
        <begin position="94"/>
        <end position="116"/>
    </location>
</feature>
<reference evidence="3 4" key="1">
    <citation type="journal article" date="2015" name="Genome Biol. Evol.">
        <title>Characterization of Three Mycobacterium spp. with Potential Use in Bioremediation by Genome Sequencing and Comparative Genomics.</title>
        <authorList>
            <person name="Das S."/>
            <person name="Pettersson B.M."/>
            <person name="Behra P.R."/>
            <person name="Ramesh M."/>
            <person name="Dasgupta S."/>
            <person name="Bhattacharya A."/>
            <person name="Kirsebom L.A."/>
        </authorList>
    </citation>
    <scope>NUCLEOTIDE SEQUENCE [LARGE SCALE GENOMIC DNA]</scope>
    <source>
        <strain evidence="3 4">DSM 43826</strain>
    </source>
</reference>
<dbReference type="Pfam" id="PF01569">
    <property type="entry name" value="PAP2"/>
    <property type="match status" value="1"/>
</dbReference>
<feature type="transmembrane region" description="Helical" evidence="1">
    <location>
        <begin position="60"/>
        <end position="85"/>
    </location>
</feature>
<dbReference type="RefSeq" id="WP_109788959.1">
    <property type="nucleotide sequence ID" value="NZ_JYNL01000064.1"/>
</dbReference>
<comment type="caution">
    <text evidence="3">The sequence shown here is derived from an EMBL/GenBank/DDBJ whole genome shotgun (WGS) entry which is preliminary data.</text>
</comment>
<protein>
    <submittedName>
        <fullName evidence="3">Undecaprenyl pyrophosphate phosphatase</fullName>
    </submittedName>
</protein>
<accession>A0A0J6VKJ2</accession>
<evidence type="ECO:0000313" key="4">
    <source>
        <dbReference type="Proteomes" id="UP000036513"/>
    </source>
</evidence>
<evidence type="ECO:0000259" key="2">
    <source>
        <dbReference type="SMART" id="SM00014"/>
    </source>
</evidence>
<dbReference type="AlphaFoldDB" id="A0A0J6VKJ2"/>
<dbReference type="InterPro" id="IPR036938">
    <property type="entry name" value="PAP2/HPO_sf"/>
</dbReference>
<keyword evidence="1" id="KW-0472">Membrane</keyword>
<dbReference type="PATRIC" id="fig|37916.4.peg.5692"/>